<comment type="caution">
    <text evidence="13">The sequence shown here is derived from an EMBL/GenBank/DDBJ whole genome shotgun (WGS) entry which is preliminary data.</text>
</comment>
<keyword evidence="6" id="KW-0833">Ubl conjugation pathway</keyword>
<dbReference type="InterPro" id="IPR019734">
    <property type="entry name" value="TPR_rpt"/>
</dbReference>
<evidence type="ECO:0000256" key="3">
    <source>
        <dbReference type="ARBA" id="ARBA00013194"/>
    </source>
</evidence>
<dbReference type="InterPro" id="IPR003613">
    <property type="entry name" value="Ubox_domain"/>
</dbReference>
<evidence type="ECO:0000256" key="1">
    <source>
        <dbReference type="ARBA" id="ARBA00000900"/>
    </source>
</evidence>
<dbReference type="GO" id="GO:0045862">
    <property type="term" value="P:positive regulation of proteolysis"/>
    <property type="evidence" value="ECO:0007669"/>
    <property type="project" value="TreeGrafter"/>
</dbReference>
<evidence type="ECO:0000313" key="13">
    <source>
        <dbReference type="EMBL" id="KAK0511503.1"/>
    </source>
</evidence>
<dbReference type="Pfam" id="PF18391">
    <property type="entry name" value="CHIP_TPR_N"/>
    <property type="match status" value="1"/>
</dbReference>
<dbReference type="SMART" id="SM00504">
    <property type="entry name" value="Ubox"/>
    <property type="match status" value="1"/>
</dbReference>
<evidence type="ECO:0000256" key="7">
    <source>
        <dbReference type="ARBA" id="ARBA00022803"/>
    </source>
</evidence>
<dbReference type="Gene3D" id="1.25.40.10">
    <property type="entry name" value="Tetratricopeptide repeat domain"/>
    <property type="match status" value="1"/>
</dbReference>
<evidence type="ECO:0000313" key="14">
    <source>
        <dbReference type="Proteomes" id="UP001166286"/>
    </source>
</evidence>
<evidence type="ECO:0000256" key="9">
    <source>
        <dbReference type="ARBA" id="ARBA00044534"/>
    </source>
</evidence>
<dbReference type="GO" id="GO:0005737">
    <property type="term" value="C:cytoplasm"/>
    <property type="evidence" value="ECO:0007669"/>
    <property type="project" value="TreeGrafter"/>
</dbReference>
<dbReference type="Gene3D" id="3.30.40.10">
    <property type="entry name" value="Zinc/RING finger domain, C3HC4 (zinc finger)"/>
    <property type="match status" value="1"/>
</dbReference>
<dbReference type="SUPFAM" id="SSF57850">
    <property type="entry name" value="RING/U-box"/>
    <property type="match status" value="1"/>
</dbReference>
<dbReference type="GO" id="GO:0071218">
    <property type="term" value="P:cellular response to misfolded protein"/>
    <property type="evidence" value="ECO:0007669"/>
    <property type="project" value="TreeGrafter"/>
</dbReference>
<dbReference type="Gene3D" id="6.10.140.2020">
    <property type="match status" value="1"/>
</dbReference>
<dbReference type="Pfam" id="PF04564">
    <property type="entry name" value="U-box"/>
    <property type="match status" value="1"/>
</dbReference>
<dbReference type="GO" id="GO:0000209">
    <property type="term" value="P:protein polyubiquitination"/>
    <property type="evidence" value="ECO:0007669"/>
    <property type="project" value="TreeGrafter"/>
</dbReference>
<evidence type="ECO:0000256" key="10">
    <source>
        <dbReference type="ARBA" id="ARBA00044543"/>
    </source>
</evidence>
<keyword evidence="7 11" id="KW-0802">TPR repeat</keyword>
<organism evidence="13 14">
    <name type="scientific">Cladonia borealis</name>
    <dbReference type="NCBI Taxonomy" id="184061"/>
    <lineage>
        <taxon>Eukaryota</taxon>
        <taxon>Fungi</taxon>
        <taxon>Dikarya</taxon>
        <taxon>Ascomycota</taxon>
        <taxon>Pezizomycotina</taxon>
        <taxon>Lecanoromycetes</taxon>
        <taxon>OSLEUM clade</taxon>
        <taxon>Lecanoromycetidae</taxon>
        <taxon>Lecanorales</taxon>
        <taxon>Lecanorineae</taxon>
        <taxon>Cladoniaceae</taxon>
        <taxon>Cladonia</taxon>
    </lineage>
</organism>
<dbReference type="GO" id="GO:0051087">
    <property type="term" value="F:protein-folding chaperone binding"/>
    <property type="evidence" value="ECO:0007669"/>
    <property type="project" value="TreeGrafter"/>
</dbReference>
<dbReference type="Proteomes" id="UP001166286">
    <property type="component" value="Unassembled WGS sequence"/>
</dbReference>
<keyword evidence="8" id="KW-0413">Isomerase</keyword>
<evidence type="ECO:0000256" key="11">
    <source>
        <dbReference type="PROSITE-ProRule" id="PRU00339"/>
    </source>
</evidence>
<dbReference type="EMBL" id="JAFEKC020000013">
    <property type="protein sequence ID" value="KAK0511503.1"/>
    <property type="molecule type" value="Genomic_DNA"/>
</dbReference>
<dbReference type="CDD" id="cd16654">
    <property type="entry name" value="RING-Ubox_CHIP"/>
    <property type="match status" value="1"/>
</dbReference>
<dbReference type="GO" id="GO:0061630">
    <property type="term" value="F:ubiquitin protein ligase activity"/>
    <property type="evidence" value="ECO:0007669"/>
    <property type="project" value="UniProtKB-EC"/>
</dbReference>
<comment type="catalytic activity">
    <reaction evidence="1">
        <text>S-ubiquitinyl-[E2 ubiquitin-conjugating enzyme]-L-cysteine + [acceptor protein]-L-lysine = [E2 ubiquitin-conjugating enzyme]-L-cysteine + N(6)-ubiquitinyl-[acceptor protein]-L-lysine.</text>
        <dbReference type="EC" id="2.3.2.27"/>
    </reaction>
</comment>
<sequence>MSHKAVALKEEGNRYFQDGDFQKAELLYSQAIQKDPSNPKIFTNRAFARIKLQLWDACIDDCIKAIELEKGNMKGYFYLAQAQLALNHPNEAYTSALSAYEKCLETFSASTQAVSNLVLQAKKQKWESREKERIRQRSELLRELEEGLMRKKKEELQSLKFRMLDYSDEQEEKADIELDCRKKIEELRSVFAIADPKNLKRREVPDYLIDNISFTVMHDPVVTKTGNTYDRSTVLEHLKRSHTDPLTREPLHLEDLRPNIALKQACEEFLADNGWAVDW</sequence>
<dbReference type="GO" id="GO:0043161">
    <property type="term" value="P:proteasome-mediated ubiquitin-dependent protein catabolic process"/>
    <property type="evidence" value="ECO:0007669"/>
    <property type="project" value="TreeGrafter"/>
</dbReference>
<evidence type="ECO:0000256" key="5">
    <source>
        <dbReference type="ARBA" id="ARBA00022737"/>
    </source>
</evidence>
<dbReference type="PROSITE" id="PS50005">
    <property type="entry name" value="TPR"/>
    <property type="match status" value="1"/>
</dbReference>
<evidence type="ECO:0000256" key="4">
    <source>
        <dbReference type="ARBA" id="ARBA00022679"/>
    </source>
</evidence>
<dbReference type="InterPro" id="IPR011990">
    <property type="entry name" value="TPR-like_helical_dom_sf"/>
</dbReference>
<name>A0AA39QYI0_9LECA</name>
<dbReference type="InterPro" id="IPR045202">
    <property type="entry name" value="CHIP_RING-Ubox"/>
</dbReference>
<dbReference type="InterPro" id="IPR041312">
    <property type="entry name" value="CHIP_TPR_N"/>
</dbReference>
<dbReference type="AlphaFoldDB" id="A0AA39QYI0"/>
<reference evidence="13" key="1">
    <citation type="submission" date="2023-03" db="EMBL/GenBank/DDBJ databases">
        <title>Complete genome of Cladonia borealis.</title>
        <authorList>
            <person name="Park H."/>
        </authorList>
    </citation>
    <scope>NUCLEOTIDE SEQUENCE</scope>
    <source>
        <strain evidence="13">ANT050790</strain>
    </source>
</reference>
<feature type="repeat" description="TPR" evidence="11">
    <location>
        <begin position="5"/>
        <end position="38"/>
    </location>
</feature>
<dbReference type="SMART" id="SM00028">
    <property type="entry name" value="TPR"/>
    <property type="match status" value="2"/>
</dbReference>
<dbReference type="PANTHER" id="PTHR46803:SF2">
    <property type="entry name" value="E3 UBIQUITIN-PROTEIN LIGASE CHIP"/>
    <property type="match status" value="1"/>
</dbReference>
<dbReference type="SUPFAM" id="SSF48452">
    <property type="entry name" value="TPR-like"/>
    <property type="match status" value="1"/>
</dbReference>
<dbReference type="EC" id="5.2.1.8" evidence="3"/>
<keyword evidence="5" id="KW-0677">Repeat</keyword>
<keyword evidence="14" id="KW-1185">Reference proteome</keyword>
<gene>
    <name evidence="13" type="ORF">JMJ35_006076</name>
</gene>
<protein>
    <recommendedName>
        <fullName evidence="9">E3 ubiquitin-protein ligase CHIP</fullName>
        <ecNumber evidence="2">2.3.2.27</ecNumber>
        <ecNumber evidence="3">5.2.1.8</ecNumber>
    </recommendedName>
    <alternativeName>
        <fullName evidence="10">RING-type E3 ubiquitin transferase CHIP</fullName>
    </alternativeName>
</protein>
<feature type="domain" description="U-box" evidence="12">
    <location>
        <begin position="203"/>
        <end position="276"/>
    </location>
</feature>
<proteinExistence type="predicted"/>
<evidence type="ECO:0000256" key="2">
    <source>
        <dbReference type="ARBA" id="ARBA00012483"/>
    </source>
</evidence>
<dbReference type="GO" id="GO:0006515">
    <property type="term" value="P:protein quality control for misfolded or incompletely synthesized proteins"/>
    <property type="evidence" value="ECO:0007669"/>
    <property type="project" value="TreeGrafter"/>
</dbReference>
<accession>A0AA39QYI0</accession>
<keyword evidence="4" id="KW-0808">Transferase</keyword>
<evidence type="ECO:0000256" key="6">
    <source>
        <dbReference type="ARBA" id="ARBA00022786"/>
    </source>
</evidence>
<evidence type="ECO:0000259" key="12">
    <source>
        <dbReference type="PROSITE" id="PS51698"/>
    </source>
</evidence>
<dbReference type="PROSITE" id="PS51698">
    <property type="entry name" value="U_BOX"/>
    <property type="match status" value="1"/>
</dbReference>
<dbReference type="EC" id="2.3.2.27" evidence="2"/>
<evidence type="ECO:0000256" key="8">
    <source>
        <dbReference type="ARBA" id="ARBA00023110"/>
    </source>
</evidence>
<dbReference type="PANTHER" id="PTHR46803">
    <property type="entry name" value="E3 UBIQUITIN-PROTEIN LIGASE CHIP"/>
    <property type="match status" value="1"/>
</dbReference>
<dbReference type="GO" id="GO:0003755">
    <property type="term" value="F:peptidyl-prolyl cis-trans isomerase activity"/>
    <property type="evidence" value="ECO:0007669"/>
    <property type="project" value="UniProtKB-KW"/>
</dbReference>
<keyword evidence="8" id="KW-0697">Rotamase</keyword>
<dbReference type="Pfam" id="PF13414">
    <property type="entry name" value="TPR_11"/>
    <property type="match status" value="1"/>
</dbReference>
<dbReference type="InterPro" id="IPR013083">
    <property type="entry name" value="Znf_RING/FYVE/PHD"/>
</dbReference>